<reference evidence="1 2" key="1">
    <citation type="submission" date="2020-07" db="EMBL/GenBank/DDBJ databases">
        <authorList>
            <person name="Sun Q."/>
        </authorList>
    </citation>
    <scope>NUCLEOTIDE SEQUENCE [LARGE SCALE GENOMIC DNA]</scope>
    <source>
        <strain evidence="1 2">CGMCC 1.13654</strain>
    </source>
</reference>
<comment type="caution">
    <text evidence="1">The sequence shown here is derived from an EMBL/GenBank/DDBJ whole genome shotgun (WGS) entry which is preliminary data.</text>
</comment>
<organism evidence="1 2">
    <name type="scientific">Sphingomonas chungangi</name>
    <dbReference type="NCBI Taxonomy" id="2683589"/>
    <lineage>
        <taxon>Bacteria</taxon>
        <taxon>Pseudomonadati</taxon>
        <taxon>Pseudomonadota</taxon>
        <taxon>Alphaproteobacteria</taxon>
        <taxon>Sphingomonadales</taxon>
        <taxon>Sphingomonadaceae</taxon>
        <taxon>Sphingomonas</taxon>
    </lineage>
</organism>
<dbReference type="PIRSF" id="PIRSF032131">
    <property type="entry name" value="UCP032131"/>
    <property type="match status" value="1"/>
</dbReference>
<protein>
    <submittedName>
        <fullName evidence="1">DUF1178 family protein</fullName>
    </submittedName>
</protein>
<dbReference type="InterPro" id="IPR009562">
    <property type="entry name" value="DUF1178"/>
</dbReference>
<dbReference type="Proteomes" id="UP000570166">
    <property type="component" value="Unassembled WGS sequence"/>
</dbReference>
<keyword evidence="2" id="KW-1185">Reference proteome</keyword>
<evidence type="ECO:0000313" key="1">
    <source>
        <dbReference type="EMBL" id="MBA2933213.1"/>
    </source>
</evidence>
<gene>
    <name evidence="1" type="ORF">HZF05_03805</name>
</gene>
<dbReference type="RefSeq" id="WP_160366360.1">
    <property type="nucleotide sequence ID" value="NZ_JACEIB010000002.1"/>
</dbReference>
<proteinExistence type="predicted"/>
<sequence length="138" mass="14935">MIVFDLACAGGHVFEAWFGSQADYDDQRARKLVSCPICGDGAVDKAPMAPRISGTRSNAAPDPKQVMQAMMMAQRRMLAKSEDVGDRFASEARAIHAGDSEERLIHGQATPTEAKKLIEEGVPVAPLPFPVRDPARDN</sequence>
<accession>A0A838L145</accession>
<name>A0A838L145_9SPHN</name>
<dbReference type="Pfam" id="PF06676">
    <property type="entry name" value="DUF1178"/>
    <property type="match status" value="1"/>
</dbReference>
<evidence type="ECO:0000313" key="2">
    <source>
        <dbReference type="Proteomes" id="UP000570166"/>
    </source>
</evidence>
<dbReference type="EMBL" id="JACEIB010000002">
    <property type="protein sequence ID" value="MBA2933213.1"/>
    <property type="molecule type" value="Genomic_DNA"/>
</dbReference>
<dbReference type="AlphaFoldDB" id="A0A838L145"/>